<organism evidence="3">
    <name type="scientific">uncultured Desulfobacterium sp</name>
    <dbReference type="NCBI Taxonomy" id="201089"/>
    <lineage>
        <taxon>Bacteria</taxon>
        <taxon>Pseudomonadati</taxon>
        <taxon>Thermodesulfobacteriota</taxon>
        <taxon>Desulfobacteria</taxon>
        <taxon>Desulfobacterales</taxon>
        <taxon>Desulfobacteriaceae</taxon>
        <taxon>Desulfobacterium</taxon>
        <taxon>environmental samples</taxon>
    </lineage>
</organism>
<proteinExistence type="predicted"/>
<feature type="transmembrane region" description="Helical" evidence="1">
    <location>
        <begin position="113"/>
        <end position="138"/>
    </location>
</feature>
<evidence type="ECO:0000256" key="1">
    <source>
        <dbReference type="SAM" id="Phobius"/>
    </source>
</evidence>
<dbReference type="InterPro" id="IPR018639">
    <property type="entry name" value="DUF2062"/>
</dbReference>
<accession>E1YFF3</accession>
<gene>
    <name evidence="3" type="ORF">N47_J02780</name>
</gene>
<keyword evidence="1" id="KW-0812">Transmembrane</keyword>
<feature type="transmembrane region" description="Helical" evidence="1">
    <location>
        <begin position="59"/>
        <end position="78"/>
    </location>
</feature>
<reference evidence="3" key="1">
    <citation type="journal article" date="2011" name="Environ. Microbiol.">
        <title>Genomic insights into the metabolic potential of the polycyclic aromatic hydrocarbon degrading sulfate-reducing Deltaproteobacterium N47.</title>
        <authorList>
            <person name="Bergmann F."/>
            <person name="Selesi D."/>
            <person name="Weinmaier T."/>
            <person name="Tischler P."/>
            <person name="Rattei T."/>
            <person name="Meckenstock R.U."/>
        </authorList>
    </citation>
    <scope>NUCLEOTIDE SEQUENCE</scope>
</reference>
<protein>
    <recommendedName>
        <fullName evidence="2">DUF2062 domain-containing protein</fullName>
    </recommendedName>
</protein>
<keyword evidence="1" id="KW-1133">Transmembrane helix</keyword>
<dbReference type="AlphaFoldDB" id="E1YFF3"/>
<keyword evidence="1" id="KW-0472">Membrane</keyword>
<evidence type="ECO:0000313" key="3">
    <source>
        <dbReference type="EMBL" id="CBX29297.1"/>
    </source>
</evidence>
<dbReference type="PANTHER" id="PTHR40547:SF1">
    <property type="entry name" value="SLL0298 PROTEIN"/>
    <property type="match status" value="1"/>
</dbReference>
<dbReference type="Pfam" id="PF09835">
    <property type="entry name" value="DUF2062"/>
    <property type="match status" value="1"/>
</dbReference>
<feature type="domain" description="DUF2062" evidence="2">
    <location>
        <begin position="7"/>
        <end position="145"/>
    </location>
</feature>
<sequence length="152" mass="16906">MIIKKKISQFVDRVKKLDGDPHHIAVGMSIGVFIGITPTFPFHTALAVMLAYILRASKAAAALGVWIGNPLTMPFFYFTSYKTGQLIFKTSLPFDLKYTSLTELIKLGSDATLALMTGGTLIGILPAILTYFITWHIAKKVHLRKKQREHIS</sequence>
<evidence type="ECO:0000259" key="2">
    <source>
        <dbReference type="Pfam" id="PF09835"/>
    </source>
</evidence>
<feature type="transmembrane region" description="Helical" evidence="1">
    <location>
        <begin position="24"/>
        <end position="52"/>
    </location>
</feature>
<name>E1YFF3_9BACT</name>
<dbReference type="EMBL" id="FR695872">
    <property type="protein sequence ID" value="CBX29297.1"/>
    <property type="molecule type" value="Genomic_DNA"/>
</dbReference>
<dbReference type="PANTHER" id="PTHR40547">
    <property type="entry name" value="SLL0298 PROTEIN"/>
    <property type="match status" value="1"/>
</dbReference>